<dbReference type="AlphaFoldDB" id="A0A9W8I1N9"/>
<feature type="domain" description="BZIP" evidence="9">
    <location>
        <begin position="69"/>
        <end position="132"/>
    </location>
</feature>
<comment type="caution">
    <text evidence="10">The sequence shown here is derived from an EMBL/GenBank/DDBJ whole genome shotgun (WGS) entry which is preliminary data.</text>
</comment>
<dbReference type="Proteomes" id="UP001140094">
    <property type="component" value="Unassembled WGS sequence"/>
</dbReference>
<feature type="compositionally biased region" description="Low complexity" evidence="8">
    <location>
        <begin position="203"/>
        <end position="213"/>
    </location>
</feature>
<dbReference type="GO" id="GO:0005634">
    <property type="term" value="C:nucleus"/>
    <property type="evidence" value="ECO:0007669"/>
    <property type="project" value="UniProtKB-SubCell"/>
</dbReference>
<reference evidence="10" key="1">
    <citation type="submission" date="2022-07" db="EMBL/GenBank/DDBJ databases">
        <title>Phylogenomic reconstructions and comparative analyses of Kickxellomycotina fungi.</title>
        <authorList>
            <person name="Reynolds N.K."/>
            <person name="Stajich J.E."/>
            <person name="Barry K."/>
            <person name="Grigoriev I.V."/>
            <person name="Crous P."/>
            <person name="Smith M.E."/>
        </authorList>
    </citation>
    <scope>NUCLEOTIDE SEQUENCE</scope>
    <source>
        <strain evidence="10">NRRL 1565</strain>
    </source>
</reference>
<dbReference type="InterPro" id="IPR046347">
    <property type="entry name" value="bZIP_sf"/>
</dbReference>
<evidence type="ECO:0000256" key="7">
    <source>
        <dbReference type="ARBA" id="ARBA00023242"/>
    </source>
</evidence>
<feature type="region of interest" description="Disordered" evidence="8">
    <location>
        <begin position="472"/>
        <end position="501"/>
    </location>
</feature>
<feature type="region of interest" description="Disordered" evidence="8">
    <location>
        <begin position="174"/>
        <end position="213"/>
    </location>
</feature>
<evidence type="ECO:0000256" key="2">
    <source>
        <dbReference type="ARBA" id="ARBA00007163"/>
    </source>
</evidence>
<dbReference type="InterPro" id="IPR044280">
    <property type="entry name" value="Hac1/HY5"/>
</dbReference>
<dbReference type="Gene3D" id="1.20.5.170">
    <property type="match status" value="1"/>
</dbReference>
<dbReference type="SMART" id="SM00338">
    <property type="entry name" value="BRLZ"/>
    <property type="match status" value="1"/>
</dbReference>
<feature type="compositionally biased region" description="Basic and acidic residues" evidence="8">
    <location>
        <begin position="102"/>
        <end position="119"/>
    </location>
</feature>
<dbReference type="GO" id="GO:0000981">
    <property type="term" value="F:DNA-binding transcription factor activity, RNA polymerase II-specific"/>
    <property type="evidence" value="ECO:0007669"/>
    <property type="project" value="InterPro"/>
</dbReference>
<dbReference type="GO" id="GO:0045944">
    <property type="term" value="P:positive regulation of transcription by RNA polymerase II"/>
    <property type="evidence" value="ECO:0007669"/>
    <property type="project" value="InterPro"/>
</dbReference>
<keyword evidence="6" id="KW-0834">Unfolded protein response</keyword>
<accession>A0A9W8I1N9</accession>
<evidence type="ECO:0000256" key="8">
    <source>
        <dbReference type="SAM" id="MobiDB-lite"/>
    </source>
</evidence>
<dbReference type="Pfam" id="PF07716">
    <property type="entry name" value="bZIP_2"/>
    <property type="match status" value="1"/>
</dbReference>
<feature type="compositionally biased region" description="Basic residues" evidence="8">
    <location>
        <begin position="491"/>
        <end position="501"/>
    </location>
</feature>
<keyword evidence="11" id="KW-1185">Reference proteome</keyword>
<dbReference type="OrthoDB" id="674948at2759"/>
<evidence type="ECO:0000256" key="1">
    <source>
        <dbReference type="ARBA" id="ARBA00004123"/>
    </source>
</evidence>
<evidence type="ECO:0000256" key="4">
    <source>
        <dbReference type="ARBA" id="ARBA00023125"/>
    </source>
</evidence>
<sequence length="501" mass="53103">MASAKAAKNVEEAGTGVVAGGIDVPQGEGVKRKHSMVSTSSGEIDLSMLDPPRPGRPCRLAAQDPAMQEARKRARVLRNRAAAQLSREKKRQHLESLEQENAELRSKNEELEERLGRTEEANATLSARLDGLSQQLQSFQSLLLGTQQRQPSQSSFTTPALDWSAVTPLVASPLPNAQPSGSAPSFPSFRSSDNVSTTASITPPSSHNSHSAPAAEASTIVSFPSVTISEPQVSGPSLLSSMSGTMAPSTASLAPSSAMDILPTTAAASELSGKGLSESAALEQSGGHIYCVLPDSQQRRPLPHMESICRKPQELPRQSLAALREAYSSTSSCKNWGQRMASMAVSAVVSASARSSPQTLWTIFCVLWWIVSQSGGWVSKHQLTRIARGILESTPAPLSSAERIQRHGSVRAKAFLTRGASPGADLESLAVLAAWLGPGTRTAAALRRVLGDEPVDQVRALVAGLRTAAYTANSRRQQRLRTGGGGSGSMRNKHSRLSFPP</sequence>
<proteinExistence type="inferred from homology"/>
<dbReference type="PROSITE" id="PS50217">
    <property type="entry name" value="BZIP"/>
    <property type="match status" value="1"/>
</dbReference>
<evidence type="ECO:0000313" key="10">
    <source>
        <dbReference type="EMBL" id="KAJ2809182.1"/>
    </source>
</evidence>
<dbReference type="EMBL" id="JANBUO010000008">
    <property type="protein sequence ID" value="KAJ2809182.1"/>
    <property type="molecule type" value="Genomic_DNA"/>
</dbReference>
<evidence type="ECO:0000256" key="6">
    <source>
        <dbReference type="ARBA" id="ARBA00023230"/>
    </source>
</evidence>
<evidence type="ECO:0000256" key="5">
    <source>
        <dbReference type="ARBA" id="ARBA00023163"/>
    </source>
</evidence>
<dbReference type="SUPFAM" id="SSF57959">
    <property type="entry name" value="Leucine zipper domain"/>
    <property type="match status" value="1"/>
</dbReference>
<name>A0A9W8I1N9_9FUNG</name>
<keyword evidence="5" id="KW-0804">Transcription</keyword>
<dbReference type="PANTHER" id="PTHR46714:SF6">
    <property type="entry name" value="TRANSCRIPTIONAL ACTIVATOR HAC1"/>
    <property type="match status" value="1"/>
</dbReference>
<feature type="region of interest" description="Disordered" evidence="8">
    <location>
        <begin position="19"/>
        <end position="60"/>
    </location>
</feature>
<evidence type="ECO:0000313" key="11">
    <source>
        <dbReference type="Proteomes" id="UP001140094"/>
    </source>
</evidence>
<feature type="region of interest" description="Disordered" evidence="8">
    <location>
        <begin position="83"/>
        <end position="119"/>
    </location>
</feature>
<evidence type="ECO:0000259" key="9">
    <source>
        <dbReference type="PROSITE" id="PS50217"/>
    </source>
</evidence>
<organism evidence="10 11">
    <name type="scientific">Coemansia guatemalensis</name>
    <dbReference type="NCBI Taxonomy" id="2761395"/>
    <lineage>
        <taxon>Eukaryota</taxon>
        <taxon>Fungi</taxon>
        <taxon>Fungi incertae sedis</taxon>
        <taxon>Zoopagomycota</taxon>
        <taxon>Kickxellomycotina</taxon>
        <taxon>Kickxellomycetes</taxon>
        <taxon>Kickxellales</taxon>
        <taxon>Kickxellaceae</taxon>
        <taxon>Coemansia</taxon>
    </lineage>
</organism>
<keyword evidence="7" id="KW-0539">Nucleus</keyword>
<dbReference type="PANTHER" id="PTHR46714">
    <property type="entry name" value="TRANSCRIPTIONAL ACTIVATOR HAC1"/>
    <property type="match status" value="1"/>
</dbReference>
<keyword evidence="4" id="KW-0238">DNA-binding</keyword>
<dbReference type="GO" id="GO:0003677">
    <property type="term" value="F:DNA binding"/>
    <property type="evidence" value="ECO:0007669"/>
    <property type="project" value="UniProtKB-KW"/>
</dbReference>
<comment type="subcellular location">
    <subcellularLocation>
        <location evidence="1">Nucleus</location>
    </subcellularLocation>
</comment>
<evidence type="ECO:0000256" key="3">
    <source>
        <dbReference type="ARBA" id="ARBA00023015"/>
    </source>
</evidence>
<feature type="compositionally biased region" description="Polar residues" evidence="8">
    <location>
        <begin position="175"/>
        <end position="202"/>
    </location>
</feature>
<dbReference type="GO" id="GO:0006986">
    <property type="term" value="P:response to unfolded protein"/>
    <property type="evidence" value="ECO:0007669"/>
    <property type="project" value="UniProtKB-KW"/>
</dbReference>
<dbReference type="InterPro" id="IPR004827">
    <property type="entry name" value="bZIP"/>
</dbReference>
<gene>
    <name evidence="10" type="ORF">H4R20_000299</name>
</gene>
<keyword evidence="3" id="KW-0805">Transcription regulation</keyword>
<comment type="similarity">
    <text evidence="2">Belongs to the bZIP family.</text>
</comment>
<protein>
    <recommendedName>
        <fullName evidence="9">BZIP domain-containing protein</fullName>
    </recommendedName>
</protein>